<reference evidence="4 5" key="1">
    <citation type="submission" date="2019-06" db="EMBL/GenBank/DDBJ databases">
        <title>Complete genome sequence of Ensifer mexicanus ITTG R7 isolated from nodules of Acacia angustissima (Mill.) Kuntze.</title>
        <authorList>
            <person name="Rincon-Rosales R."/>
            <person name="Rogel M.A."/>
            <person name="Guerrero G."/>
            <person name="Rincon-Molina C.I."/>
            <person name="Lopez-Lopez A."/>
            <person name="Martinez-Romero E."/>
        </authorList>
    </citation>
    <scope>NUCLEOTIDE SEQUENCE [LARGE SCALE GENOMIC DNA]</scope>
    <source>
        <strain evidence="4 5">ITTG R7</strain>
        <plasmid evidence="5">pemeittgr7c</plasmid>
    </source>
</reference>
<evidence type="ECO:0000256" key="3">
    <source>
        <dbReference type="ARBA" id="ARBA00023163"/>
    </source>
</evidence>
<geneLocation type="plasmid" evidence="5">
    <name>pemeittgr7c</name>
</geneLocation>
<dbReference type="SMART" id="SM00895">
    <property type="entry name" value="FCD"/>
    <property type="match status" value="1"/>
</dbReference>
<dbReference type="Pfam" id="PF07729">
    <property type="entry name" value="FCD"/>
    <property type="match status" value="1"/>
</dbReference>
<name>A0A859QUK7_9HYPH</name>
<dbReference type="GO" id="GO:0003700">
    <property type="term" value="F:DNA-binding transcription factor activity"/>
    <property type="evidence" value="ECO:0007669"/>
    <property type="project" value="InterPro"/>
</dbReference>
<dbReference type="Proteomes" id="UP000510721">
    <property type="component" value="Plasmid pEmeITTGR7c"/>
</dbReference>
<dbReference type="Pfam" id="PF00392">
    <property type="entry name" value="GntR"/>
    <property type="match status" value="1"/>
</dbReference>
<keyword evidence="3" id="KW-0804">Transcription</keyword>
<dbReference type="AlphaFoldDB" id="A0A859QUK7"/>
<dbReference type="GO" id="GO:0003677">
    <property type="term" value="F:DNA binding"/>
    <property type="evidence" value="ECO:0007669"/>
    <property type="project" value="UniProtKB-KW"/>
</dbReference>
<dbReference type="Gene3D" id="1.20.120.530">
    <property type="entry name" value="GntR ligand-binding domain-like"/>
    <property type="match status" value="1"/>
</dbReference>
<sequence length="240" mass="27174">MPAITEAARRSGPAVREIYDVLRHRILTAELMPGTGMSEVPYSEQFGVSRTPVREVFRRLADEGLLRIVPQVGTFVAPIQLRAVYDSQFVRETLECRTVNLAAANVSGRAKDDLDDFLTLQRRAIRDNDLERFFDADDRMHTYLIGLAGYPSIWELIQGVKAQLDRVRYLSLESGDWLNRILDQHEVIVRRVIEGDAVGAEAAMREHLQSVFLTIERLAKNKPELFEGSPAPQTNISPTR</sequence>
<organism evidence="4 5">
    <name type="scientific">Sinorhizobium mexicanum</name>
    <dbReference type="NCBI Taxonomy" id="375549"/>
    <lineage>
        <taxon>Bacteria</taxon>
        <taxon>Pseudomonadati</taxon>
        <taxon>Pseudomonadota</taxon>
        <taxon>Alphaproteobacteria</taxon>
        <taxon>Hyphomicrobiales</taxon>
        <taxon>Rhizobiaceae</taxon>
        <taxon>Sinorhizobium/Ensifer group</taxon>
        <taxon>Sinorhizobium</taxon>
    </lineage>
</organism>
<dbReference type="Gene3D" id="1.10.10.10">
    <property type="entry name" value="Winged helix-like DNA-binding domain superfamily/Winged helix DNA-binding domain"/>
    <property type="match status" value="1"/>
</dbReference>
<dbReference type="KEGG" id="emx:FKV68_31645"/>
<keyword evidence="5" id="KW-1185">Reference proteome</keyword>
<dbReference type="InterPro" id="IPR036388">
    <property type="entry name" value="WH-like_DNA-bd_sf"/>
</dbReference>
<dbReference type="InterPro" id="IPR000524">
    <property type="entry name" value="Tscrpt_reg_HTH_GntR"/>
</dbReference>
<dbReference type="InterPro" id="IPR011711">
    <property type="entry name" value="GntR_C"/>
</dbReference>
<dbReference type="PANTHER" id="PTHR43537">
    <property type="entry name" value="TRANSCRIPTIONAL REGULATOR, GNTR FAMILY"/>
    <property type="match status" value="1"/>
</dbReference>
<protein>
    <submittedName>
        <fullName evidence="4">GntR family transcriptional regulator</fullName>
    </submittedName>
</protein>
<dbReference type="RefSeq" id="WP_180942723.1">
    <property type="nucleotide sequence ID" value="NZ_CP041241.1"/>
</dbReference>
<gene>
    <name evidence="4" type="ORF">FKV68_31645</name>
</gene>
<evidence type="ECO:0000256" key="1">
    <source>
        <dbReference type="ARBA" id="ARBA00023015"/>
    </source>
</evidence>
<dbReference type="PROSITE" id="PS50949">
    <property type="entry name" value="HTH_GNTR"/>
    <property type="match status" value="1"/>
</dbReference>
<keyword evidence="1" id="KW-0805">Transcription regulation</keyword>
<dbReference type="CDD" id="cd07377">
    <property type="entry name" value="WHTH_GntR"/>
    <property type="match status" value="1"/>
</dbReference>
<dbReference type="PANTHER" id="PTHR43537:SF6">
    <property type="entry name" value="HTH-TYPE TRANSCRIPTIONAL REPRESSOR RSPR"/>
    <property type="match status" value="1"/>
</dbReference>
<dbReference type="InterPro" id="IPR008920">
    <property type="entry name" value="TF_FadR/GntR_C"/>
</dbReference>
<accession>A0A859QUK7</accession>
<dbReference type="SUPFAM" id="SSF48008">
    <property type="entry name" value="GntR ligand-binding domain-like"/>
    <property type="match status" value="1"/>
</dbReference>
<dbReference type="InterPro" id="IPR036390">
    <property type="entry name" value="WH_DNA-bd_sf"/>
</dbReference>
<evidence type="ECO:0000313" key="5">
    <source>
        <dbReference type="Proteomes" id="UP000510721"/>
    </source>
</evidence>
<dbReference type="SMART" id="SM00345">
    <property type="entry name" value="HTH_GNTR"/>
    <property type="match status" value="1"/>
</dbReference>
<keyword evidence="4" id="KW-0614">Plasmid</keyword>
<dbReference type="SUPFAM" id="SSF46785">
    <property type="entry name" value="Winged helix' DNA-binding domain"/>
    <property type="match status" value="1"/>
</dbReference>
<keyword evidence="2" id="KW-0238">DNA-binding</keyword>
<proteinExistence type="predicted"/>
<evidence type="ECO:0000256" key="2">
    <source>
        <dbReference type="ARBA" id="ARBA00023125"/>
    </source>
</evidence>
<dbReference type="EMBL" id="CP041241">
    <property type="protein sequence ID" value="QLL65827.1"/>
    <property type="molecule type" value="Genomic_DNA"/>
</dbReference>
<evidence type="ECO:0000313" key="4">
    <source>
        <dbReference type="EMBL" id="QLL65827.1"/>
    </source>
</evidence>